<keyword evidence="7" id="KW-0401">Integrin</keyword>
<feature type="domain" description="Calx-beta" evidence="6">
    <location>
        <begin position="225"/>
        <end position="326"/>
    </location>
</feature>
<feature type="region of interest" description="Disordered" evidence="5">
    <location>
        <begin position="1052"/>
        <end position="1219"/>
    </location>
</feature>
<dbReference type="InterPro" id="IPR001343">
    <property type="entry name" value="Hemolysn_Ca-bd"/>
</dbReference>
<dbReference type="eggNOG" id="COG2931">
    <property type="taxonomic scope" value="Bacteria"/>
</dbReference>
<dbReference type="Gene3D" id="2.60.40.2030">
    <property type="match status" value="8"/>
</dbReference>
<feature type="domain" description="Calx-beta" evidence="6">
    <location>
        <begin position="459"/>
        <end position="562"/>
    </location>
</feature>
<dbReference type="InterPro" id="IPR051171">
    <property type="entry name" value="CaCA"/>
</dbReference>
<dbReference type="GO" id="GO:0005509">
    <property type="term" value="F:calcium ion binding"/>
    <property type="evidence" value="ECO:0007669"/>
    <property type="project" value="InterPro"/>
</dbReference>
<dbReference type="InterPro" id="IPR011049">
    <property type="entry name" value="Serralysin-like_metalloprot_C"/>
</dbReference>
<feature type="domain" description="Calx-beta" evidence="6">
    <location>
        <begin position="578"/>
        <end position="681"/>
    </location>
</feature>
<dbReference type="PANTHER" id="PTHR11878">
    <property type="entry name" value="SODIUM/CALCIUM EXCHANGER"/>
    <property type="match status" value="1"/>
</dbReference>
<keyword evidence="1" id="KW-0732">Signal</keyword>
<evidence type="ECO:0000256" key="1">
    <source>
        <dbReference type="ARBA" id="ARBA00022729"/>
    </source>
</evidence>
<dbReference type="Proteomes" id="UP000019063">
    <property type="component" value="Unassembled WGS sequence"/>
</dbReference>
<feature type="compositionally biased region" description="Polar residues" evidence="5">
    <location>
        <begin position="1088"/>
        <end position="1097"/>
    </location>
</feature>
<dbReference type="InterPro" id="IPR003644">
    <property type="entry name" value="Calx_beta"/>
</dbReference>
<evidence type="ECO:0000313" key="7">
    <source>
        <dbReference type="EMBL" id="ETW14211.1"/>
    </source>
</evidence>
<dbReference type="RefSeq" id="WP_043842493.1">
    <property type="nucleotide sequence ID" value="NZ_AQQW01000002.1"/>
</dbReference>
<feature type="compositionally biased region" description="Gly residues" evidence="5">
    <location>
        <begin position="1062"/>
        <end position="1084"/>
    </location>
</feature>
<dbReference type="SMART" id="SM00237">
    <property type="entry name" value="Calx_beta"/>
    <property type="match status" value="8"/>
</dbReference>
<keyword evidence="4" id="KW-0813">Transport</keyword>
<evidence type="ECO:0000313" key="8">
    <source>
        <dbReference type="Proteomes" id="UP000019063"/>
    </source>
</evidence>
<sequence>MASVISVTPTSAVENTGYGGLLRFDVSLSEAGTDAITVDYRLLAGTADAQRDIADAKGTVTFAPGERSQTIEVRATRDGIEEPDESVVMEFYDPVGATLSGNSETLKVTNFILDDDGTGNDRALFVSSPVIVEGDGGTRQAVFDVTISEPYGATKLFDWRTENASATAGSDYTANSGQVRFAAGETTRQIRIDVSGDTAVETSEQFRLVVETDSTIADGGIGATGIATILDDDTGAPTITLEGQSVGENIGYGGELVFTVRLSEPSNDAVTVDYRTVPGTAEKDVDYPTTTGTVTFAPGETVKEVRIRVQRDGADEADEALQFELFDATGGVLAGGGHSLRTTAFVLDDDGAGNNLGLSVSSHTVLEGDSGISTVLFEISISRPQTTPVSFDYETQNAGARAGQDYTATSGTVTFAPGQTTAVVPVRVSGDTASEMSEAFNLVVTPTSALADGGLGAVGTALILDDDTGGAQPTLTVEPTKIGENIGYGGNLSFTARLSQTSTEAVTVNYRTLPATATSEVDYTRTLGTLTFAPGETVKEIVFRAARDGADEDDEAFFLEFFDVENAAFEGGKPVLREAGIILDDDGVGLDRALFVTEPVVIEGDSGAQIARFEVTLSRPSTATLNFDYATRNESAVAGQDYAARSGTLTFEPGQTQAVVDVPVNGDTASEVTEFFSLVVTPTSALGDGGRGSVARATIVDNDGEDGLPTLSLRGSDAQENYGYGGMLDWVVTLSEPADDEVTVSYRTIGRSATVDTDFPSTVGELTFAPGETSKTISIRANRDGDDEADESVALELYEPSGAVLAGGAPTLQKAVFILDDDGVGLNRAIVVSNVDVEEPTSGSTGAVFEIRLSRPFETATTINYETVAGTATAGSDFTATSGSITFRPGQTEAAVVVPVLAGVANEEVEAFSLSLSGLPSTLASSGAGVRGEATIYDAQIQVPLMGELRIVGTERDGQTLTLDTSDLSDPNGLGPFSYQWMRDGTDIAGATGSSYTLGQSDIGRRVSAEVSFIDGLGGAEAVTAETGTIDVAPPTSGNDSIVGGALDDRIEGGEGNDTLQGLGGDDGVLGEGGNDVLLGGGGDDNIAGSSGNDSISGGTGNDFIGGGEGNDTLNGDDGNDTLGGGFGDDEIDGGTGDDVAAGGPGDDLLRGGAGDDTMGASFGADTVDGQAGNDSLGGGTGTDRISGGGGSDSIGGGEGDDTVLGQNGSDFLAGGGRNDVVRGGAGNDTINGGDGNDTLEGGAGADVFVWTDAEAGAVDLVLDFEDGVDTFRLSGVQNAPGTGLQGRVDALSITDTDLGGVAGVEMSYLDQTIQVRGVSAADLGVEDFVFL</sequence>
<proteinExistence type="predicted"/>
<reference evidence="7 8" key="1">
    <citation type="journal article" date="2014" name="Antonie Van Leeuwenhoek">
        <title>Roseivivax atlanticus sp. nov., isolated from surface seawater of the Atlantic Ocean.</title>
        <authorList>
            <person name="Li G."/>
            <person name="Lai Q."/>
            <person name="Liu X."/>
            <person name="Sun F."/>
            <person name="Shao Z."/>
        </authorList>
    </citation>
    <scope>NUCLEOTIDE SEQUENCE [LARGE SCALE GENOMIC DNA]</scope>
    <source>
        <strain evidence="7 8">22II-s10s</strain>
    </source>
</reference>
<evidence type="ECO:0000256" key="2">
    <source>
        <dbReference type="ARBA" id="ARBA00022737"/>
    </source>
</evidence>
<keyword evidence="3" id="KW-0106">Calcium</keyword>
<dbReference type="Pfam" id="PF00353">
    <property type="entry name" value="HemolysinCabind"/>
    <property type="match status" value="5"/>
</dbReference>
<feature type="compositionally biased region" description="Gly residues" evidence="5">
    <location>
        <begin position="1176"/>
        <end position="1198"/>
    </location>
</feature>
<feature type="domain" description="Calx-beta" evidence="6">
    <location>
        <begin position="814"/>
        <end position="917"/>
    </location>
</feature>
<evidence type="ECO:0000256" key="3">
    <source>
        <dbReference type="ARBA" id="ARBA00022837"/>
    </source>
</evidence>
<name>W4HQ17_9RHOB</name>
<keyword evidence="8" id="KW-1185">Reference proteome</keyword>
<feature type="compositionally biased region" description="Gly residues" evidence="5">
    <location>
        <begin position="1098"/>
        <end position="1110"/>
    </location>
</feature>
<dbReference type="Gene3D" id="2.60.40.2700">
    <property type="match status" value="1"/>
</dbReference>
<evidence type="ECO:0000259" key="6">
    <source>
        <dbReference type="SMART" id="SM00237"/>
    </source>
</evidence>
<dbReference type="EMBL" id="AQQW01000002">
    <property type="protein sequence ID" value="ETW14211.1"/>
    <property type="molecule type" value="Genomic_DNA"/>
</dbReference>
<dbReference type="Gene3D" id="2.150.10.10">
    <property type="entry name" value="Serralysin-like metalloprotease, C-terminal"/>
    <property type="match status" value="3"/>
</dbReference>
<keyword evidence="2" id="KW-0677">Repeat</keyword>
<dbReference type="Pfam" id="PF03160">
    <property type="entry name" value="Calx-beta"/>
    <property type="match status" value="8"/>
</dbReference>
<feature type="domain" description="Calx-beta" evidence="6">
    <location>
        <begin position="342"/>
        <end position="445"/>
    </location>
</feature>
<organism evidence="7 8">
    <name type="scientific">Roseivivax marinus</name>
    <dbReference type="NCBI Taxonomy" id="1379903"/>
    <lineage>
        <taxon>Bacteria</taxon>
        <taxon>Pseudomonadati</taxon>
        <taxon>Pseudomonadota</taxon>
        <taxon>Alphaproteobacteria</taxon>
        <taxon>Rhodobacterales</taxon>
        <taxon>Roseobacteraceae</taxon>
        <taxon>Roseivivax</taxon>
    </lineage>
</organism>
<feature type="domain" description="Calx-beta" evidence="6">
    <location>
        <begin position="2"/>
        <end position="92"/>
    </location>
</feature>
<dbReference type="SUPFAM" id="SSF141072">
    <property type="entry name" value="CalX-like"/>
    <property type="match status" value="8"/>
</dbReference>
<dbReference type="STRING" id="1379903.ATO8_04936"/>
<dbReference type="InterPro" id="IPR038081">
    <property type="entry name" value="CalX-like_sf"/>
</dbReference>
<dbReference type="PROSITE" id="PS00330">
    <property type="entry name" value="HEMOLYSIN_CALCIUM"/>
    <property type="match status" value="3"/>
</dbReference>
<accession>W4HQ17</accession>
<dbReference type="SUPFAM" id="SSF51120">
    <property type="entry name" value="beta-Roll"/>
    <property type="match status" value="2"/>
</dbReference>
<feature type="domain" description="Calx-beta" evidence="6">
    <location>
        <begin position="695"/>
        <end position="798"/>
    </location>
</feature>
<evidence type="ECO:0000256" key="4">
    <source>
        <dbReference type="ARBA" id="ARBA00023065"/>
    </source>
</evidence>
<comment type="caution">
    <text evidence="7">The sequence shown here is derived from an EMBL/GenBank/DDBJ whole genome shotgun (WGS) entry which is preliminary data.</text>
</comment>
<dbReference type="PATRIC" id="fig|1317118.6.peg.1021"/>
<dbReference type="PRINTS" id="PR00313">
    <property type="entry name" value="CABNDNGRPT"/>
</dbReference>
<dbReference type="GO" id="GO:0016020">
    <property type="term" value="C:membrane"/>
    <property type="evidence" value="ECO:0007669"/>
    <property type="project" value="InterPro"/>
</dbReference>
<dbReference type="InterPro" id="IPR018511">
    <property type="entry name" value="Hemolysin-typ_Ca-bd_CS"/>
</dbReference>
<keyword evidence="4" id="KW-0406">Ion transport</keyword>
<gene>
    <name evidence="7" type="ORF">ATO8_04936</name>
</gene>
<evidence type="ECO:0000256" key="5">
    <source>
        <dbReference type="SAM" id="MobiDB-lite"/>
    </source>
</evidence>
<protein>
    <submittedName>
        <fullName evidence="7">Na-Ca exchanger/integrin-beta4</fullName>
    </submittedName>
</protein>
<feature type="domain" description="Calx-beta" evidence="6">
    <location>
        <begin position="108"/>
        <end position="211"/>
    </location>
</feature>
<dbReference type="PANTHER" id="PTHR11878:SF65">
    <property type="entry name" value="NA_CA-EXCHANGE PROTEIN, ISOFORM G"/>
    <property type="match status" value="1"/>
</dbReference>
<dbReference type="GO" id="GO:0030001">
    <property type="term" value="P:metal ion transport"/>
    <property type="evidence" value="ECO:0007669"/>
    <property type="project" value="TreeGrafter"/>
</dbReference>
<dbReference type="GO" id="GO:0007229">
    <property type="term" value="P:integrin-mediated signaling pathway"/>
    <property type="evidence" value="ECO:0007669"/>
    <property type="project" value="UniProtKB-KW"/>
</dbReference>